<dbReference type="InterPro" id="IPR001845">
    <property type="entry name" value="HTH_ArsR_DNA-bd_dom"/>
</dbReference>
<evidence type="ECO:0000259" key="1">
    <source>
        <dbReference type="SMART" id="SM00418"/>
    </source>
</evidence>
<proteinExistence type="predicted"/>
<dbReference type="GO" id="GO:0003700">
    <property type="term" value="F:DNA-binding transcription factor activity"/>
    <property type="evidence" value="ECO:0007669"/>
    <property type="project" value="InterPro"/>
</dbReference>
<organism evidence="2 3">
    <name type="scientific">Crossiella cryophila</name>
    <dbReference type="NCBI Taxonomy" id="43355"/>
    <lineage>
        <taxon>Bacteria</taxon>
        <taxon>Bacillati</taxon>
        <taxon>Actinomycetota</taxon>
        <taxon>Actinomycetes</taxon>
        <taxon>Pseudonocardiales</taxon>
        <taxon>Pseudonocardiaceae</taxon>
        <taxon>Crossiella</taxon>
    </lineage>
</organism>
<dbReference type="AlphaFoldDB" id="A0A7W7FUD0"/>
<sequence length="188" mass="21265">MTEPPRELTDPAALKAYAHPLRQRILRELHRNGPATATTLATALGENTGATSYHLRQLARHDFVREDTELGHGKERWWRPVSTDIRFPRSAGQSPEVQAVLAKLADDGLAADLATYARFAERRAEFGEWADAVPYSRGAVTLTPEELMRFFADYLDLLNRYRDNHDPDAQNSRRLLVRWVAFPDPGDG</sequence>
<gene>
    <name evidence="2" type="ORF">HNR67_005279</name>
</gene>
<name>A0A7W7FUD0_9PSEU</name>
<dbReference type="RefSeq" id="WP_185004943.1">
    <property type="nucleotide sequence ID" value="NZ_BAAAUI010000025.1"/>
</dbReference>
<protein>
    <submittedName>
        <fullName evidence="2">DNA-binding transcriptional ArsR family regulator</fullName>
    </submittedName>
</protein>
<dbReference type="Pfam" id="PF12840">
    <property type="entry name" value="HTH_20"/>
    <property type="match status" value="1"/>
</dbReference>
<evidence type="ECO:0000313" key="3">
    <source>
        <dbReference type="Proteomes" id="UP000533598"/>
    </source>
</evidence>
<evidence type="ECO:0000313" key="2">
    <source>
        <dbReference type="EMBL" id="MBB4679161.1"/>
    </source>
</evidence>
<dbReference type="SMART" id="SM00418">
    <property type="entry name" value="HTH_ARSR"/>
    <property type="match status" value="1"/>
</dbReference>
<keyword evidence="2" id="KW-0238">DNA-binding</keyword>
<reference evidence="2 3" key="1">
    <citation type="submission" date="2020-08" db="EMBL/GenBank/DDBJ databases">
        <title>Sequencing the genomes of 1000 actinobacteria strains.</title>
        <authorList>
            <person name="Klenk H.-P."/>
        </authorList>
    </citation>
    <scope>NUCLEOTIDE SEQUENCE [LARGE SCALE GENOMIC DNA]</scope>
    <source>
        <strain evidence="2 3">DSM 44230</strain>
    </source>
</reference>
<accession>A0A7W7FUD0</accession>
<dbReference type="EMBL" id="JACHMH010000001">
    <property type="protein sequence ID" value="MBB4679161.1"/>
    <property type="molecule type" value="Genomic_DNA"/>
</dbReference>
<dbReference type="Proteomes" id="UP000533598">
    <property type="component" value="Unassembled WGS sequence"/>
</dbReference>
<comment type="caution">
    <text evidence="2">The sequence shown here is derived from an EMBL/GenBank/DDBJ whole genome shotgun (WGS) entry which is preliminary data.</text>
</comment>
<dbReference type="InterPro" id="IPR036388">
    <property type="entry name" value="WH-like_DNA-bd_sf"/>
</dbReference>
<dbReference type="SUPFAM" id="SSF46785">
    <property type="entry name" value="Winged helix' DNA-binding domain"/>
    <property type="match status" value="1"/>
</dbReference>
<dbReference type="InterPro" id="IPR036390">
    <property type="entry name" value="WH_DNA-bd_sf"/>
</dbReference>
<dbReference type="Gene3D" id="1.10.10.10">
    <property type="entry name" value="Winged helix-like DNA-binding domain superfamily/Winged helix DNA-binding domain"/>
    <property type="match status" value="1"/>
</dbReference>
<keyword evidence="3" id="KW-1185">Reference proteome</keyword>
<feature type="domain" description="HTH arsR-type" evidence="1">
    <location>
        <begin position="12"/>
        <end position="106"/>
    </location>
</feature>
<dbReference type="GO" id="GO:0003677">
    <property type="term" value="F:DNA binding"/>
    <property type="evidence" value="ECO:0007669"/>
    <property type="project" value="UniProtKB-KW"/>
</dbReference>